<keyword evidence="3 8" id="KW-0028">Amino-acid biosynthesis</keyword>
<comment type="similarity">
    <text evidence="8 9">Belongs to the TrpA family.</text>
</comment>
<dbReference type="InterPro" id="IPR013785">
    <property type="entry name" value="Aldolase_TIM"/>
</dbReference>
<comment type="function">
    <text evidence="8">The alpha subunit is responsible for the aldol cleavage of indoleglycerol phosphate to indole and glyceraldehyde 3-phosphate.</text>
</comment>
<feature type="active site" description="Proton acceptor" evidence="8">
    <location>
        <position position="60"/>
    </location>
</feature>
<dbReference type="GO" id="GO:0004834">
    <property type="term" value="F:tryptophan synthase activity"/>
    <property type="evidence" value="ECO:0007669"/>
    <property type="project" value="UniProtKB-EC"/>
</dbReference>
<evidence type="ECO:0000256" key="8">
    <source>
        <dbReference type="HAMAP-Rule" id="MF_00131"/>
    </source>
</evidence>
<keyword evidence="11" id="KW-1185">Reference proteome</keyword>
<dbReference type="NCBIfam" id="TIGR00262">
    <property type="entry name" value="trpA"/>
    <property type="match status" value="1"/>
</dbReference>
<comment type="caution">
    <text evidence="10">The sequence shown here is derived from an EMBL/GenBank/DDBJ whole genome shotgun (WGS) entry which is preliminary data.</text>
</comment>
<name>A0ABW5TIS9_9ENTE</name>
<dbReference type="PROSITE" id="PS00167">
    <property type="entry name" value="TRP_SYNTHASE_ALPHA"/>
    <property type="match status" value="1"/>
</dbReference>
<organism evidence="10 11">
    <name type="scientific">Enterococcus camelliae</name>
    <dbReference type="NCBI Taxonomy" id="453959"/>
    <lineage>
        <taxon>Bacteria</taxon>
        <taxon>Bacillati</taxon>
        <taxon>Bacillota</taxon>
        <taxon>Bacilli</taxon>
        <taxon>Lactobacillales</taxon>
        <taxon>Enterococcaceae</taxon>
        <taxon>Enterococcus</taxon>
    </lineage>
</organism>
<dbReference type="HAMAP" id="MF_00131">
    <property type="entry name" value="Trp_synth_alpha"/>
    <property type="match status" value="1"/>
</dbReference>
<comment type="subunit">
    <text evidence="2 8">Tetramer of two alpha and two beta chains.</text>
</comment>
<evidence type="ECO:0000256" key="9">
    <source>
        <dbReference type="RuleBase" id="RU003662"/>
    </source>
</evidence>
<dbReference type="RefSeq" id="WP_379978947.1">
    <property type="nucleotide sequence ID" value="NZ_JBHUMO010000003.1"/>
</dbReference>
<dbReference type="Gene3D" id="3.20.20.70">
    <property type="entry name" value="Aldolase class I"/>
    <property type="match status" value="1"/>
</dbReference>
<gene>
    <name evidence="8 10" type="primary">trpA</name>
    <name evidence="10" type="ORF">ACFSR0_00840</name>
</gene>
<dbReference type="CDD" id="cd04724">
    <property type="entry name" value="Tryptophan_synthase_alpha"/>
    <property type="match status" value="1"/>
</dbReference>
<evidence type="ECO:0000313" key="10">
    <source>
        <dbReference type="EMBL" id="MFD2727986.1"/>
    </source>
</evidence>
<dbReference type="PANTHER" id="PTHR43406:SF1">
    <property type="entry name" value="TRYPTOPHAN SYNTHASE ALPHA CHAIN, CHLOROPLASTIC"/>
    <property type="match status" value="1"/>
</dbReference>
<proteinExistence type="inferred from homology"/>
<dbReference type="Pfam" id="PF00290">
    <property type="entry name" value="Trp_syntA"/>
    <property type="match status" value="1"/>
</dbReference>
<evidence type="ECO:0000256" key="3">
    <source>
        <dbReference type="ARBA" id="ARBA00022605"/>
    </source>
</evidence>
<evidence type="ECO:0000256" key="6">
    <source>
        <dbReference type="ARBA" id="ARBA00023239"/>
    </source>
</evidence>
<keyword evidence="6 8" id="KW-0456">Lyase</keyword>
<dbReference type="EMBL" id="JBHUMO010000003">
    <property type="protein sequence ID" value="MFD2727986.1"/>
    <property type="molecule type" value="Genomic_DNA"/>
</dbReference>
<dbReference type="EC" id="4.2.1.20" evidence="8"/>
<dbReference type="SUPFAM" id="SSF51366">
    <property type="entry name" value="Ribulose-phoshate binding barrel"/>
    <property type="match status" value="1"/>
</dbReference>
<evidence type="ECO:0000256" key="2">
    <source>
        <dbReference type="ARBA" id="ARBA00011270"/>
    </source>
</evidence>
<evidence type="ECO:0000256" key="5">
    <source>
        <dbReference type="ARBA" id="ARBA00023141"/>
    </source>
</evidence>
<evidence type="ECO:0000313" key="11">
    <source>
        <dbReference type="Proteomes" id="UP001597427"/>
    </source>
</evidence>
<keyword evidence="5 8" id="KW-0057">Aromatic amino acid biosynthesis</keyword>
<keyword evidence="4 8" id="KW-0822">Tryptophan biosynthesis</keyword>
<accession>A0ABW5TIS9</accession>
<reference evidence="11" key="1">
    <citation type="journal article" date="2019" name="Int. J. Syst. Evol. Microbiol.">
        <title>The Global Catalogue of Microorganisms (GCM) 10K type strain sequencing project: providing services to taxonomists for standard genome sequencing and annotation.</title>
        <authorList>
            <consortium name="The Broad Institute Genomics Platform"/>
            <consortium name="The Broad Institute Genome Sequencing Center for Infectious Disease"/>
            <person name="Wu L."/>
            <person name="Ma J."/>
        </authorList>
    </citation>
    <scope>NUCLEOTIDE SEQUENCE [LARGE SCALE GENOMIC DNA]</scope>
    <source>
        <strain evidence="11">TISTR 932</strain>
    </source>
</reference>
<dbReference type="Proteomes" id="UP001597427">
    <property type="component" value="Unassembled WGS sequence"/>
</dbReference>
<evidence type="ECO:0000256" key="4">
    <source>
        <dbReference type="ARBA" id="ARBA00022822"/>
    </source>
</evidence>
<dbReference type="InterPro" id="IPR002028">
    <property type="entry name" value="Trp_synthase_suA"/>
</dbReference>
<comment type="pathway">
    <text evidence="1 8">Amino-acid biosynthesis; L-tryptophan biosynthesis; L-tryptophan from chorismate: step 5/5.</text>
</comment>
<sequence>MKPLTQFFLARKKAGQKSFVPYIMAGANGLEQLEAEIQMLTVTGATAIEIGVPFSDPVADGPAIQLAGIAARDHGTTLKKIIQQLQKIDSPVPLILMGYTNSFFHYGIETLVHDLAQTAVEGLIIPDLPYEHRQLILPVIATSNLALISLISLTSPLERIQQLTKDAQGFVYAVTVNGTTGTGQTYRKTLDEHLEKITELSPIPVLAGFGISNATHVQHFLNCCDGVVVGSTIVTSLQKNGIDGTNELVKELTRPLQQFHK</sequence>
<dbReference type="PANTHER" id="PTHR43406">
    <property type="entry name" value="TRYPTOPHAN SYNTHASE, ALPHA CHAIN"/>
    <property type="match status" value="1"/>
</dbReference>
<comment type="catalytic activity">
    <reaction evidence="7 8">
        <text>(1S,2R)-1-C-(indol-3-yl)glycerol 3-phosphate + L-serine = D-glyceraldehyde 3-phosphate + L-tryptophan + H2O</text>
        <dbReference type="Rhea" id="RHEA:10532"/>
        <dbReference type="ChEBI" id="CHEBI:15377"/>
        <dbReference type="ChEBI" id="CHEBI:33384"/>
        <dbReference type="ChEBI" id="CHEBI:57912"/>
        <dbReference type="ChEBI" id="CHEBI:58866"/>
        <dbReference type="ChEBI" id="CHEBI:59776"/>
        <dbReference type="EC" id="4.2.1.20"/>
    </reaction>
</comment>
<protein>
    <recommendedName>
        <fullName evidence="8">Tryptophan synthase alpha chain</fullName>
        <ecNumber evidence="8">4.2.1.20</ecNumber>
    </recommendedName>
</protein>
<dbReference type="InterPro" id="IPR011060">
    <property type="entry name" value="RibuloseP-bd_barrel"/>
</dbReference>
<evidence type="ECO:0000256" key="1">
    <source>
        <dbReference type="ARBA" id="ARBA00004733"/>
    </source>
</evidence>
<dbReference type="InterPro" id="IPR018204">
    <property type="entry name" value="Trp_synthase_alpha_AS"/>
</dbReference>
<evidence type="ECO:0000256" key="7">
    <source>
        <dbReference type="ARBA" id="ARBA00049047"/>
    </source>
</evidence>
<feature type="active site" description="Proton acceptor" evidence="8">
    <location>
        <position position="49"/>
    </location>
</feature>